<dbReference type="Proteomes" id="UP001057402">
    <property type="component" value="Chromosome 4"/>
</dbReference>
<evidence type="ECO:0000313" key="2">
    <source>
        <dbReference type="Proteomes" id="UP001057402"/>
    </source>
</evidence>
<reference evidence="2" key="1">
    <citation type="journal article" date="2023" name="Front. Plant Sci.">
        <title>Chromosomal-level genome assembly of Melastoma candidum provides insights into trichome evolution.</title>
        <authorList>
            <person name="Zhong Y."/>
            <person name="Wu W."/>
            <person name="Sun C."/>
            <person name="Zou P."/>
            <person name="Liu Y."/>
            <person name="Dai S."/>
            <person name="Zhou R."/>
        </authorList>
    </citation>
    <scope>NUCLEOTIDE SEQUENCE [LARGE SCALE GENOMIC DNA]</scope>
</reference>
<comment type="caution">
    <text evidence="1">The sequence shown here is derived from an EMBL/GenBank/DDBJ whole genome shotgun (WGS) entry which is preliminary data.</text>
</comment>
<accession>A0ACB9R6C1</accession>
<gene>
    <name evidence="1" type="ORF">MLD38_012433</name>
</gene>
<organism evidence="1 2">
    <name type="scientific">Melastoma candidum</name>
    <dbReference type="NCBI Taxonomy" id="119954"/>
    <lineage>
        <taxon>Eukaryota</taxon>
        <taxon>Viridiplantae</taxon>
        <taxon>Streptophyta</taxon>
        <taxon>Embryophyta</taxon>
        <taxon>Tracheophyta</taxon>
        <taxon>Spermatophyta</taxon>
        <taxon>Magnoliopsida</taxon>
        <taxon>eudicotyledons</taxon>
        <taxon>Gunneridae</taxon>
        <taxon>Pentapetalae</taxon>
        <taxon>rosids</taxon>
        <taxon>malvids</taxon>
        <taxon>Myrtales</taxon>
        <taxon>Melastomataceae</taxon>
        <taxon>Melastomatoideae</taxon>
        <taxon>Melastomateae</taxon>
        <taxon>Melastoma</taxon>
    </lineage>
</organism>
<keyword evidence="2" id="KW-1185">Reference proteome</keyword>
<dbReference type="EMBL" id="CM042883">
    <property type="protein sequence ID" value="KAI4374439.1"/>
    <property type="molecule type" value="Genomic_DNA"/>
</dbReference>
<evidence type="ECO:0000313" key="1">
    <source>
        <dbReference type="EMBL" id="KAI4374439.1"/>
    </source>
</evidence>
<proteinExistence type="predicted"/>
<name>A0ACB9R6C1_9MYRT</name>
<sequence length="331" mass="37062">MRTDCCPQRPASATAASSSSSYNLQRLLDSFTPVLPSQSHGYDINQMWQPIGKETIRSFAFKDLWDSYSEPSAFGARTKVVTSHGEVLNQYYVPYLSALQIYANKALCSPRDGSEGSNGLELESDLWSDDGHSDRLSRSMSDNSSKGCCDSISEDSSLDHPVSRPESLGSVYLEYFEACSPHWRIPLADKIGVLAKDYPALMTLRSSDVSPASWMAVAWYPIYHIPKSSNKDLCACFLTYHTLSSSFLDDGDEGDGDSLLLAEDSSKKEHAPDAIHLRPFGLSTYKMQGDLWVKLDTDEHLKFMEMTDAARSWVKQLGVYHHDLNFFDHRH</sequence>
<protein>
    <submittedName>
        <fullName evidence="1">Uncharacterized protein</fullName>
    </submittedName>
</protein>